<organism evidence="2 3">
    <name type="scientific">Longimicrobium terrae</name>
    <dbReference type="NCBI Taxonomy" id="1639882"/>
    <lineage>
        <taxon>Bacteria</taxon>
        <taxon>Pseudomonadati</taxon>
        <taxon>Gemmatimonadota</taxon>
        <taxon>Longimicrobiia</taxon>
        <taxon>Longimicrobiales</taxon>
        <taxon>Longimicrobiaceae</taxon>
        <taxon>Longimicrobium</taxon>
    </lineage>
</organism>
<protein>
    <recommendedName>
        <fullName evidence="1">VapC45 PIN like domain-containing protein</fullName>
    </recommendedName>
</protein>
<keyword evidence="3" id="KW-1185">Reference proteome</keyword>
<proteinExistence type="predicted"/>
<dbReference type="InterPro" id="IPR041375">
    <property type="entry name" value="VapC45_PIN-like"/>
</dbReference>
<evidence type="ECO:0000313" key="2">
    <source>
        <dbReference type="EMBL" id="MBB6070990.1"/>
    </source>
</evidence>
<dbReference type="AlphaFoldDB" id="A0A841GZ00"/>
<gene>
    <name evidence="2" type="ORF">HNQ61_002612</name>
</gene>
<comment type="caution">
    <text evidence="2">The sequence shown here is derived from an EMBL/GenBank/DDBJ whole genome shotgun (WGS) entry which is preliminary data.</text>
</comment>
<dbReference type="Proteomes" id="UP000582837">
    <property type="component" value="Unassembled WGS sequence"/>
</dbReference>
<accession>A0A841GZ00</accession>
<dbReference type="RefSeq" id="WP_170033454.1">
    <property type="nucleotide sequence ID" value="NZ_JABDTL010000001.1"/>
</dbReference>
<name>A0A841GZ00_9BACT</name>
<reference evidence="2 3" key="1">
    <citation type="submission" date="2020-08" db="EMBL/GenBank/DDBJ databases">
        <title>Genomic Encyclopedia of Type Strains, Phase IV (KMG-IV): sequencing the most valuable type-strain genomes for metagenomic binning, comparative biology and taxonomic classification.</title>
        <authorList>
            <person name="Goeker M."/>
        </authorList>
    </citation>
    <scope>NUCLEOTIDE SEQUENCE [LARGE SCALE GENOMIC DNA]</scope>
    <source>
        <strain evidence="2 3">DSM 29007</strain>
    </source>
</reference>
<evidence type="ECO:0000259" key="1">
    <source>
        <dbReference type="Pfam" id="PF18478"/>
    </source>
</evidence>
<feature type="domain" description="VapC45 PIN like" evidence="1">
    <location>
        <begin position="8"/>
        <end position="83"/>
    </location>
</feature>
<sequence length="130" mass="14597">MAQGRVTLLFDANLPPGLVDALTSLGEPVMHVSQIFAPGTPDETWIRYAGDRNWCIVSRDVNITRNAHEAAALRECGVGAFFLLPGKRSPRLCQIIQATIRHWPEIKRLAASEARPFQYQIGERGIKRFR</sequence>
<dbReference type="Pfam" id="PF18478">
    <property type="entry name" value="PIN_10"/>
    <property type="match status" value="1"/>
</dbReference>
<dbReference type="EMBL" id="JACHIA010000006">
    <property type="protein sequence ID" value="MBB6070990.1"/>
    <property type="molecule type" value="Genomic_DNA"/>
</dbReference>
<evidence type="ECO:0000313" key="3">
    <source>
        <dbReference type="Proteomes" id="UP000582837"/>
    </source>
</evidence>